<dbReference type="Pfam" id="PF00665">
    <property type="entry name" value="rve"/>
    <property type="match status" value="1"/>
</dbReference>
<dbReference type="InterPro" id="IPR054722">
    <property type="entry name" value="PolX-like_BBD"/>
</dbReference>
<dbReference type="Gene3D" id="3.30.420.10">
    <property type="entry name" value="Ribonuclease H-like superfamily/Ribonuclease H"/>
    <property type="match status" value="1"/>
</dbReference>
<dbReference type="GO" id="GO:0015074">
    <property type="term" value="P:DNA integration"/>
    <property type="evidence" value="ECO:0007669"/>
    <property type="project" value="InterPro"/>
</dbReference>
<dbReference type="Pfam" id="PF25597">
    <property type="entry name" value="SH3_retrovirus"/>
    <property type="match status" value="1"/>
</dbReference>
<dbReference type="PANTHER" id="PTHR11439:SF515">
    <property type="entry name" value="GAG-POL POLYPROTEIN"/>
    <property type="match status" value="1"/>
</dbReference>
<dbReference type="PANTHER" id="PTHR11439">
    <property type="entry name" value="GAG-POL-RELATED RETROTRANSPOSON"/>
    <property type="match status" value="1"/>
</dbReference>
<dbReference type="InterPro" id="IPR043502">
    <property type="entry name" value="DNA/RNA_pol_sf"/>
</dbReference>
<proteinExistence type="predicted"/>
<evidence type="ECO:0000256" key="3">
    <source>
        <dbReference type="SAM" id="MobiDB-lite"/>
    </source>
</evidence>
<feature type="compositionally biased region" description="Basic residues" evidence="3">
    <location>
        <begin position="202"/>
        <end position="215"/>
    </location>
</feature>
<dbReference type="EMBL" id="DF973489">
    <property type="protein sequence ID" value="GAU32336.1"/>
    <property type="molecule type" value="Genomic_DNA"/>
</dbReference>
<dbReference type="Gene3D" id="4.10.60.10">
    <property type="entry name" value="Zinc finger, CCHC-type"/>
    <property type="match status" value="1"/>
</dbReference>
<accession>A0A2Z6MI56</accession>
<dbReference type="InterPro" id="IPR013103">
    <property type="entry name" value="RVT_2"/>
</dbReference>
<dbReference type="InterPro" id="IPR057670">
    <property type="entry name" value="SH3_retrovirus"/>
</dbReference>
<evidence type="ECO:0000313" key="7">
    <source>
        <dbReference type="Proteomes" id="UP000242715"/>
    </source>
</evidence>
<dbReference type="OrthoDB" id="430476at2759"/>
<evidence type="ECO:0000256" key="2">
    <source>
        <dbReference type="PROSITE-ProRule" id="PRU00047"/>
    </source>
</evidence>
<keyword evidence="2" id="KW-0479">Metal-binding</keyword>
<keyword evidence="1" id="KW-0645">Protease</keyword>
<dbReference type="InterPro" id="IPR001584">
    <property type="entry name" value="Integrase_cat-core"/>
</dbReference>
<dbReference type="Pfam" id="PF22936">
    <property type="entry name" value="Pol_BBD"/>
    <property type="match status" value="1"/>
</dbReference>
<dbReference type="Proteomes" id="UP000242715">
    <property type="component" value="Unassembled WGS sequence"/>
</dbReference>
<evidence type="ECO:0000256" key="1">
    <source>
        <dbReference type="ARBA" id="ARBA00022750"/>
    </source>
</evidence>
<dbReference type="InterPro" id="IPR036875">
    <property type="entry name" value="Znf_CCHC_sf"/>
</dbReference>
<keyword evidence="7" id="KW-1185">Reference proteome</keyword>
<reference evidence="7" key="1">
    <citation type="journal article" date="2017" name="Front. Plant Sci.">
        <title>Climate Clever Clovers: New Paradigm to Reduce the Environmental Footprint of Ruminants by Breeding Low Methanogenic Forages Utilizing Haplotype Variation.</title>
        <authorList>
            <person name="Kaur P."/>
            <person name="Appels R."/>
            <person name="Bayer P.E."/>
            <person name="Keeble-Gagnere G."/>
            <person name="Wang J."/>
            <person name="Hirakawa H."/>
            <person name="Shirasawa K."/>
            <person name="Vercoe P."/>
            <person name="Stefanova K."/>
            <person name="Durmic Z."/>
            <person name="Nichols P."/>
            <person name="Revell C."/>
            <person name="Isobe S.N."/>
            <person name="Edwards D."/>
            <person name="Erskine W."/>
        </authorList>
    </citation>
    <scope>NUCLEOTIDE SEQUENCE [LARGE SCALE GENOMIC DNA]</scope>
    <source>
        <strain evidence="7">cv. Daliak</strain>
    </source>
</reference>
<dbReference type="Pfam" id="PF07727">
    <property type="entry name" value="RVT_2"/>
    <property type="match status" value="1"/>
</dbReference>
<dbReference type="SUPFAM" id="SSF56672">
    <property type="entry name" value="DNA/RNA polymerases"/>
    <property type="match status" value="1"/>
</dbReference>
<dbReference type="GO" id="GO:0003676">
    <property type="term" value="F:nucleic acid binding"/>
    <property type="evidence" value="ECO:0007669"/>
    <property type="project" value="InterPro"/>
</dbReference>
<feature type="domain" description="Integrase catalytic" evidence="5">
    <location>
        <begin position="412"/>
        <end position="507"/>
    </location>
</feature>
<evidence type="ECO:0000259" key="5">
    <source>
        <dbReference type="PROSITE" id="PS50994"/>
    </source>
</evidence>
<dbReference type="SUPFAM" id="SSF53098">
    <property type="entry name" value="Ribonuclease H-like"/>
    <property type="match status" value="1"/>
</dbReference>
<evidence type="ECO:0000313" key="6">
    <source>
        <dbReference type="EMBL" id="GAU32336.1"/>
    </source>
</evidence>
<sequence length="1202" mass="136705">MSTTHPNGHCPMNLPILTGNKNYDNWVKQMKIVFLYQDMWGIVTEGVHTLGARASEEDKESNKELKKRDYKALFIIHQCVDPDNFEKVGDCESSKEAWDILAQSFGGAEQVKEVKLQTYKRQFDLIQMEESETVNDYFTKVIKLVNQIKNRGEVIEAKFVVSKILRSLTPRFDHVVAAIETSKRISKAKAEVALQAQPNKEKKNKGKWNGNKRRGGYNNNGAKNSQNESSNTQKSNNNHGNSRGGYNNRGRGGYKGFDKSNIQCYNCQKYGHFADECYGEKKEPENNARLAKQESEDVLLMVTTNEEAKFKDQWYLDSGCSSHMTGRRDWFVSINKSMKSKVKFGNDSTLATEGVGDVLIMRKDGHFNFNDMCDLQKKQLVSGLPEIEIPKEVCEECVQSKQHRNSFSKEVKGKTKAILEVVYSDVCGPIQVESIGGNKYFVTFIDDFSRKLWTYLIKKKSDVLDVFIKYKSMVERQSGHKLKTLRTDGGGEYVSNEFDALCEKEEIVNEHLPKELWGQAVSTATYILNRCPTKKLEGITPEECWSGIKPSLSHLKVFGSIAHRHVPDQLSRKLDDKSSQMVLVGYHSTGGYKLLDPVTKQIIISRDVIVDELKEWDWTDSVKKSSHRVWLEDSSNESEVQTMPQANRPHRTRTIPARLQECEVTSDNLVNDEGDMVHYVFLADTEPVSVIEALNNLKWINAMTEELTSIEKNDTWSLVDLPHGKKAIDVKWVFKVKVNTQGEVTRYKARLVARGFLQKEGIDFDEVFAPVARIETIRLVVGLANSNNWPMYQMDVKCAFLNGPLTEEVYVTQPVGFEVDGQKDKVYRLHKALYGLKQAPRAWNKKIDSFLGEIKFVKCTTELGVYVRRSSSNNLIILCLYVDDLLITGGNEKEISDFKLELMREFEITDLGHISYFLGIEFYKSGRGLLMHQRRYASEVLKKFEMDNCNHAITPSESRLQLSKGEEEAKVDPTQYRRLIGSLRYLCNTRPDLAYSVGIVSRFMQKPKPSHLAAVKRILRYIRGTMDYGILFPSTDKGKQCKLIAYTDSSWCGDIEDRKSTTGHVFLLGGAPIAWSSKKESVVALSSCEAEYIAASLCACQAIWLANLIEEIMGEDHGVVKMRIDNISAINLAKNPVAHGKSKHIEMRFHYLREQMSNGRICVEHCKSEDQIADIMTKAVQTEIFKKIRSMMMGLNPLATMN</sequence>
<evidence type="ECO:0000259" key="4">
    <source>
        <dbReference type="PROSITE" id="PS50158"/>
    </source>
</evidence>
<keyword evidence="1" id="KW-0378">Hydrolase</keyword>
<dbReference type="GO" id="GO:0004190">
    <property type="term" value="F:aspartic-type endopeptidase activity"/>
    <property type="evidence" value="ECO:0007669"/>
    <property type="project" value="UniProtKB-KW"/>
</dbReference>
<dbReference type="Pfam" id="PF14223">
    <property type="entry name" value="Retrotran_gag_2"/>
    <property type="match status" value="1"/>
</dbReference>
<dbReference type="InterPro" id="IPR036397">
    <property type="entry name" value="RNaseH_sf"/>
</dbReference>
<dbReference type="CDD" id="cd09272">
    <property type="entry name" value="RNase_HI_RT_Ty1"/>
    <property type="match status" value="1"/>
</dbReference>
<dbReference type="InterPro" id="IPR012337">
    <property type="entry name" value="RNaseH-like_sf"/>
</dbReference>
<evidence type="ECO:0008006" key="8">
    <source>
        <dbReference type="Google" id="ProtNLM"/>
    </source>
</evidence>
<dbReference type="AlphaFoldDB" id="A0A2Z6MI56"/>
<organism evidence="6 7">
    <name type="scientific">Trifolium subterraneum</name>
    <name type="common">Subterranean clover</name>
    <dbReference type="NCBI Taxonomy" id="3900"/>
    <lineage>
        <taxon>Eukaryota</taxon>
        <taxon>Viridiplantae</taxon>
        <taxon>Streptophyta</taxon>
        <taxon>Embryophyta</taxon>
        <taxon>Tracheophyta</taxon>
        <taxon>Spermatophyta</taxon>
        <taxon>Magnoliopsida</taxon>
        <taxon>eudicotyledons</taxon>
        <taxon>Gunneridae</taxon>
        <taxon>Pentapetalae</taxon>
        <taxon>rosids</taxon>
        <taxon>fabids</taxon>
        <taxon>Fabales</taxon>
        <taxon>Fabaceae</taxon>
        <taxon>Papilionoideae</taxon>
        <taxon>50 kb inversion clade</taxon>
        <taxon>NPAAA clade</taxon>
        <taxon>Hologalegina</taxon>
        <taxon>IRL clade</taxon>
        <taxon>Trifolieae</taxon>
        <taxon>Trifolium</taxon>
    </lineage>
</organism>
<dbReference type="InterPro" id="IPR001878">
    <property type="entry name" value="Znf_CCHC"/>
</dbReference>
<feature type="region of interest" description="Disordered" evidence="3">
    <location>
        <begin position="192"/>
        <end position="252"/>
    </location>
</feature>
<dbReference type="PROSITE" id="PS50994">
    <property type="entry name" value="INTEGRASE"/>
    <property type="match status" value="1"/>
</dbReference>
<keyword evidence="2" id="KW-0863">Zinc-finger</keyword>
<keyword evidence="1" id="KW-0064">Aspartyl protease</keyword>
<feature type="compositionally biased region" description="Low complexity" evidence="3">
    <location>
        <begin position="234"/>
        <end position="249"/>
    </location>
</feature>
<feature type="domain" description="CCHC-type" evidence="4">
    <location>
        <begin position="264"/>
        <end position="277"/>
    </location>
</feature>
<dbReference type="PROSITE" id="PS50158">
    <property type="entry name" value="ZF_CCHC"/>
    <property type="match status" value="1"/>
</dbReference>
<keyword evidence="2" id="KW-0862">Zinc</keyword>
<dbReference type="Pfam" id="PF00098">
    <property type="entry name" value="zf-CCHC"/>
    <property type="match status" value="1"/>
</dbReference>
<dbReference type="GO" id="GO:0008270">
    <property type="term" value="F:zinc ion binding"/>
    <property type="evidence" value="ECO:0007669"/>
    <property type="project" value="UniProtKB-KW"/>
</dbReference>
<protein>
    <recommendedName>
        <fullName evidence="8">CCHC-type domain-containing protein</fullName>
    </recommendedName>
</protein>
<gene>
    <name evidence="6" type="ORF">TSUD_43780</name>
</gene>
<dbReference type="SUPFAM" id="SSF57756">
    <property type="entry name" value="Retrovirus zinc finger-like domains"/>
    <property type="match status" value="1"/>
</dbReference>
<name>A0A2Z6MI56_TRISU</name>